<comment type="function">
    <text evidence="6">Catalyzes the NADPH-dependent reduction of ketopantoate into pantoic acid.</text>
</comment>
<feature type="domain" description="Ketopantoate reductase N-terminal" evidence="7">
    <location>
        <begin position="8"/>
        <end position="164"/>
    </location>
</feature>
<accession>A0ABP0ZTN5</accession>
<reference evidence="9 10" key="1">
    <citation type="submission" date="2024-03" db="EMBL/GenBank/DDBJ databases">
        <authorList>
            <person name="Brejova B."/>
        </authorList>
    </citation>
    <scope>NUCLEOTIDE SEQUENCE [LARGE SCALE GENOMIC DNA]</scope>
    <source>
        <strain evidence="9 10">CBS 14171</strain>
    </source>
</reference>
<dbReference type="Gene3D" id="3.40.50.720">
    <property type="entry name" value="NAD(P)-binding Rossmann-like Domain"/>
    <property type="match status" value="1"/>
</dbReference>
<evidence type="ECO:0000313" key="10">
    <source>
        <dbReference type="Proteomes" id="UP001497383"/>
    </source>
</evidence>
<dbReference type="GeneID" id="92210674"/>
<dbReference type="Proteomes" id="UP001497383">
    <property type="component" value="Chromosome 7"/>
</dbReference>
<dbReference type="SUPFAM" id="SSF48179">
    <property type="entry name" value="6-phosphogluconate dehydrogenase C-terminal domain-like"/>
    <property type="match status" value="1"/>
</dbReference>
<dbReference type="PANTHER" id="PTHR43765:SF2">
    <property type="entry name" value="2-DEHYDROPANTOATE 2-REDUCTASE"/>
    <property type="match status" value="1"/>
</dbReference>
<dbReference type="NCBIfam" id="TIGR00745">
    <property type="entry name" value="apbA_panE"/>
    <property type="match status" value="1"/>
</dbReference>
<evidence type="ECO:0000256" key="5">
    <source>
        <dbReference type="ARBA" id="ARBA00032024"/>
    </source>
</evidence>
<evidence type="ECO:0000259" key="8">
    <source>
        <dbReference type="Pfam" id="PF08546"/>
    </source>
</evidence>
<keyword evidence="10" id="KW-1185">Reference proteome</keyword>
<evidence type="ECO:0000256" key="6">
    <source>
        <dbReference type="RuleBase" id="RU362068"/>
    </source>
</evidence>
<keyword evidence="4 6" id="KW-0560">Oxidoreductase</keyword>
<dbReference type="PANTHER" id="PTHR43765">
    <property type="entry name" value="2-DEHYDROPANTOATE 2-REDUCTASE-RELATED"/>
    <property type="match status" value="1"/>
</dbReference>
<dbReference type="InterPro" id="IPR013752">
    <property type="entry name" value="KPA_reductase"/>
</dbReference>
<proteinExistence type="inferred from homology"/>
<dbReference type="InterPro" id="IPR036291">
    <property type="entry name" value="NAD(P)-bd_dom_sf"/>
</dbReference>
<dbReference type="RefSeq" id="XP_066832416.1">
    <property type="nucleotide sequence ID" value="XM_066975814.1"/>
</dbReference>
<dbReference type="EC" id="1.1.1.169" evidence="2 6"/>
<evidence type="ECO:0000259" key="7">
    <source>
        <dbReference type="Pfam" id="PF02558"/>
    </source>
</evidence>
<evidence type="ECO:0000256" key="1">
    <source>
        <dbReference type="ARBA" id="ARBA00007870"/>
    </source>
</evidence>
<gene>
    <name evidence="9" type="ORF">LODBEIA_P54780</name>
</gene>
<dbReference type="Gene3D" id="1.10.1040.10">
    <property type="entry name" value="N-(1-d-carboxylethyl)-l-norvaline Dehydrogenase, domain 2"/>
    <property type="match status" value="1"/>
</dbReference>
<dbReference type="Pfam" id="PF02558">
    <property type="entry name" value="ApbA"/>
    <property type="match status" value="1"/>
</dbReference>
<dbReference type="EMBL" id="OZ022411">
    <property type="protein sequence ID" value="CAK9441610.1"/>
    <property type="molecule type" value="Genomic_DNA"/>
</dbReference>
<comment type="similarity">
    <text evidence="1 6">Belongs to the ketopantoate reductase family.</text>
</comment>
<evidence type="ECO:0000256" key="3">
    <source>
        <dbReference type="ARBA" id="ARBA00022857"/>
    </source>
</evidence>
<dbReference type="InterPro" id="IPR013332">
    <property type="entry name" value="KPR_N"/>
</dbReference>
<evidence type="ECO:0000256" key="2">
    <source>
        <dbReference type="ARBA" id="ARBA00013014"/>
    </source>
</evidence>
<dbReference type="InterPro" id="IPR050838">
    <property type="entry name" value="Ketopantoate_reductase"/>
</dbReference>
<dbReference type="InterPro" id="IPR013328">
    <property type="entry name" value="6PGD_dom2"/>
</dbReference>
<organism evidence="9 10">
    <name type="scientific">Lodderomyces beijingensis</name>
    <dbReference type="NCBI Taxonomy" id="1775926"/>
    <lineage>
        <taxon>Eukaryota</taxon>
        <taxon>Fungi</taxon>
        <taxon>Dikarya</taxon>
        <taxon>Ascomycota</taxon>
        <taxon>Saccharomycotina</taxon>
        <taxon>Pichiomycetes</taxon>
        <taxon>Debaryomycetaceae</taxon>
        <taxon>Candida/Lodderomyces clade</taxon>
        <taxon>Lodderomyces</taxon>
    </lineage>
</organism>
<sequence length="347" mass="38221">MNGFALKVHVLGAGSIGSLVAHELRQQFPNTLAATVLVRPERRVEEPTHIRLKRLYDLSIPDSSVEVQTAKPSMKDDVIENLIVTTKAFQTQAAISPYIDRLNSESNVLLIQNGMGMVSNLTDKFWKHSLNKPRIFEGITTHGVFMGPGGIVNHAARGTIQISSPSFDSALNELPLVVQTLLETPQLNAEYLPYEDFVLRQMEKLVVNCCINPLTAIFDVENGHLLSGEQVPRIWKSIIAEAVDALLQEYPILATIPTAAAFLNHGRLLNSVISVCSLTAKNSSSMRQDMLALRTTEIESMNGYIAYLGRKHGRNTPTNKWASNLVRSKLDIDRGINNAAADALLSQ</sequence>
<keyword evidence="3 6" id="KW-0521">NADP</keyword>
<dbReference type="Pfam" id="PF08546">
    <property type="entry name" value="ApbA_C"/>
    <property type="match status" value="1"/>
</dbReference>
<evidence type="ECO:0000256" key="4">
    <source>
        <dbReference type="ARBA" id="ARBA00023002"/>
    </source>
</evidence>
<feature type="domain" description="Ketopantoate reductase C-terminal" evidence="8">
    <location>
        <begin position="197"/>
        <end position="328"/>
    </location>
</feature>
<dbReference type="InterPro" id="IPR008927">
    <property type="entry name" value="6-PGluconate_DH-like_C_sf"/>
</dbReference>
<comment type="catalytic activity">
    <reaction evidence="6">
        <text>(R)-pantoate + NADP(+) = 2-dehydropantoate + NADPH + H(+)</text>
        <dbReference type="Rhea" id="RHEA:16233"/>
        <dbReference type="ChEBI" id="CHEBI:11561"/>
        <dbReference type="ChEBI" id="CHEBI:15378"/>
        <dbReference type="ChEBI" id="CHEBI:15980"/>
        <dbReference type="ChEBI" id="CHEBI:57783"/>
        <dbReference type="ChEBI" id="CHEBI:58349"/>
        <dbReference type="EC" id="1.1.1.169"/>
    </reaction>
</comment>
<dbReference type="InterPro" id="IPR003710">
    <property type="entry name" value="ApbA"/>
</dbReference>
<protein>
    <recommendedName>
        <fullName evidence="2 6">2-dehydropantoate 2-reductase</fullName>
        <ecNumber evidence="2 6">1.1.1.169</ecNumber>
    </recommendedName>
    <alternativeName>
        <fullName evidence="5 6">Ketopantoate reductase</fullName>
    </alternativeName>
</protein>
<dbReference type="SUPFAM" id="SSF51735">
    <property type="entry name" value="NAD(P)-binding Rossmann-fold domains"/>
    <property type="match status" value="1"/>
</dbReference>
<name>A0ABP0ZTN5_9ASCO</name>
<evidence type="ECO:0000313" key="9">
    <source>
        <dbReference type="EMBL" id="CAK9441610.1"/>
    </source>
</evidence>